<dbReference type="Pfam" id="PF04051">
    <property type="entry name" value="TRAPP"/>
    <property type="match status" value="1"/>
</dbReference>
<dbReference type="GO" id="GO:0005783">
    <property type="term" value="C:endoplasmic reticulum"/>
    <property type="evidence" value="ECO:0007669"/>
    <property type="project" value="UniProtKB-SubCell"/>
</dbReference>
<organism evidence="8 9">
    <name type="scientific">Malassezia obtusa</name>
    <dbReference type="NCBI Taxonomy" id="76774"/>
    <lineage>
        <taxon>Eukaryota</taxon>
        <taxon>Fungi</taxon>
        <taxon>Dikarya</taxon>
        <taxon>Basidiomycota</taxon>
        <taxon>Ustilaginomycotina</taxon>
        <taxon>Malasseziomycetes</taxon>
        <taxon>Malasseziales</taxon>
        <taxon>Malasseziaceae</taxon>
        <taxon>Malassezia</taxon>
    </lineage>
</organism>
<name>A0AAF0E0Y5_9BASI</name>
<dbReference type="Gene3D" id="3.30.1380.20">
    <property type="entry name" value="Trafficking protein particle complex subunit 3"/>
    <property type="match status" value="1"/>
</dbReference>
<evidence type="ECO:0000313" key="8">
    <source>
        <dbReference type="EMBL" id="WFD02995.1"/>
    </source>
</evidence>
<dbReference type="Proteomes" id="UP001214603">
    <property type="component" value="Chromosome 2"/>
</dbReference>
<dbReference type="GO" id="GO:1990071">
    <property type="term" value="C:TRAPPII protein complex"/>
    <property type="evidence" value="ECO:0007669"/>
    <property type="project" value="TreeGrafter"/>
</dbReference>
<evidence type="ECO:0000256" key="1">
    <source>
        <dbReference type="ARBA" id="ARBA00004240"/>
    </source>
</evidence>
<keyword evidence="6 7" id="KW-0333">Golgi apparatus</keyword>
<protein>
    <recommendedName>
        <fullName evidence="7">Trafficking protein particle complex subunit</fullName>
    </recommendedName>
</protein>
<dbReference type="GO" id="GO:1990072">
    <property type="term" value="C:TRAPPIII protein complex"/>
    <property type="evidence" value="ECO:0007669"/>
    <property type="project" value="TreeGrafter"/>
</dbReference>
<reference evidence="8" key="1">
    <citation type="submission" date="2023-03" db="EMBL/GenBank/DDBJ databases">
        <title>Mating type loci evolution in Malassezia.</title>
        <authorList>
            <person name="Coelho M.A."/>
        </authorList>
    </citation>
    <scope>NUCLEOTIDE SEQUENCE</scope>
    <source>
        <strain evidence="8">CBS 7876</strain>
    </source>
</reference>
<evidence type="ECO:0000256" key="5">
    <source>
        <dbReference type="ARBA" id="ARBA00022892"/>
    </source>
</evidence>
<keyword evidence="3 7" id="KW-0813">Transport</keyword>
<evidence type="ECO:0000256" key="7">
    <source>
        <dbReference type="PIRNR" id="PIRNR017479"/>
    </source>
</evidence>
<keyword evidence="5 7" id="KW-0931">ER-Golgi transport</keyword>
<dbReference type="PANTHER" id="PTHR20902">
    <property type="entry name" value="41-2 PROTEIN ANTIGEN-RELATED"/>
    <property type="match status" value="1"/>
</dbReference>
<dbReference type="GO" id="GO:1990070">
    <property type="term" value="C:TRAPPI protein complex"/>
    <property type="evidence" value="ECO:0007669"/>
    <property type="project" value="TreeGrafter"/>
</dbReference>
<dbReference type="CDD" id="cd14943">
    <property type="entry name" value="TRAPPC5_Trs31"/>
    <property type="match status" value="1"/>
</dbReference>
<comment type="similarity">
    <text evidence="2 7">Belongs to the TRAPP small subunits family. BET3 subfamily.</text>
</comment>
<dbReference type="GO" id="GO:0006888">
    <property type="term" value="P:endoplasmic reticulum to Golgi vesicle-mediated transport"/>
    <property type="evidence" value="ECO:0007669"/>
    <property type="project" value="TreeGrafter"/>
</dbReference>
<keyword evidence="9" id="KW-1185">Reference proteome</keyword>
<evidence type="ECO:0000256" key="2">
    <source>
        <dbReference type="ARBA" id="ARBA00006218"/>
    </source>
</evidence>
<sequence length="248" mass="26754">MANAPPPPPPPGPWAATFALNSPGAAPVTHTYPLPAASEVRPSGPVPDILERPRDKLRASEVDLGALQFLFAEMVAYAQARVSGIADFERLLSTMGARVGQRALILLAHRKETSANPKKPRRETRLLPTLLWLHTTFWKAVFGMQADSLERSTESGRSDEYMISTNDPLLSRGISIPKEMTQLSVEAYAAGIVEGALDALGFVRASLLTQPARVTAHGVPTAAYPNRTTILIKLEKSVIDREVAMGGP</sequence>
<dbReference type="InterPro" id="IPR024096">
    <property type="entry name" value="NO_sig/Golgi_transp_ligand-bd"/>
</dbReference>
<evidence type="ECO:0000256" key="4">
    <source>
        <dbReference type="ARBA" id="ARBA00022824"/>
    </source>
</evidence>
<dbReference type="InterPro" id="IPR016696">
    <property type="entry name" value="TRAPP-I_su5"/>
</dbReference>
<dbReference type="SUPFAM" id="SSF111126">
    <property type="entry name" value="Ligand-binding domain in the NO signalling and Golgi transport"/>
    <property type="match status" value="1"/>
</dbReference>
<evidence type="ECO:0000313" key="9">
    <source>
        <dbReference type="Proteomes" id="UP001214603"/>
    </source>
</evidence>
<comment type="subcellular location">
    <subcellularLocation>
        <location evidence="1">Endoplasmic reticulum</location>
    </subcellularLocation>
    <subcellularLocation>
        <location evidence="7">Golgi apparatus</location>
        <location evidence="7">cis-Golgi network</location>
    </subcellularLocation>
</comment>
<dbReference type="EMBL" id="CP119935">
    <property type="protein sequence ID" value="WFD02995.1"/>
    <property type="molecule type" value="Genomic_DNA"/>
</dbReference>
<keyword evidence="4 7" id="KW-0256">Endoplasmic reticulum</keyword>
<dbReference type="InterPro" id="IPR007194">
    <property type="entry name" value="TRAPP_component"/>
</dbReference>
<comment type="subunit">
    <text evidence="7">Part of the multisubunit TRAPP (transport protein particle) complex.</text>
</comment>
<evidence type="ECO:0000256" key="3">
    <source>
        <dbReference type="ARBA" id="ARBA00022448"/>
    </source>
</evidence>
<dbReference type="PANTHER" id="PTHR20902:SF0">
    <property type="entry name" value="TRAFFICKING PROTEIN PARTICLE COMPLEX SUBUNIT 5"/>
    <property type="match status" value="1"/>
</dbReference>
<gene>
    <name evidence="8" type="primary">trs31</name>
    <name evidence="8" type="ORF">MOBT1_001684</name>
</gene>
<evidence type="ECO:0000256" key="6">
    <source>
        <dbReference type="ARBA" id="ARBA00023034"/>
    </source>
</evidence>
<proteinExistence type="inferred from homology"/>
<dbReference type="PIRSF" id="PIRSF017479">
    <property type="entry name" value="TRAPP_I_complex_Trs31"/>
    <property type="match status" value="1"/>
</dbReference>
<dbReference type="AlphaFoldDB" id="A0AAF0E0Y5"/>
<accession>A0AAF0E0Y5</accession>